<dbReference type="OrthoDB" id="5872210at2759"/>
<proteinExistence type="predicted"/>
<name>G0MTI0_CAEBE</name>
<dbReference type="InParanoid" id="G0MTI0"/>
<feature type="region of interest" description="Disordered" evidence="1">
    <location>
        <begin position="1"/>
        <end position="44"/>
    </location>
</feature>
<dbReference type="eggNOG" id="ENOG502TJ6Y">
    <property type="taxonomic scope" value="Eukaryota"/>
</dbReference>
<sequence length="192" mass="21991">MMPTTPIPPTESRDCKQASLPKKNQKPPFKIVEDENGVSSTTPTAPRFFCSPMVATLIASKCEAQAKPNRPTAEKIRELLQENDPEVDPYHTPPAPEFVNATTNQLLKGIAQSNDLDYPSDDDEVDVQMEMHRLLDLHFQAIQRQFNDLHLELVRDWEPELEIEDGEEVDDEEILRDLPRIWEMFMDALAHI</sequence>
<dbReference type="AlphaFoldDB" id="G0MTI0"/>
<gene>
    <name evidence="2" type="ORF">CAEBREN_10553</name>
</gene>
<evidence type="ECO:0000313" key="2">
    <source>
        <dbReference type="EMBL" id="EGT43589.1"/>
    </source>
</evidence>
<evidence type="ECO:0000313" key="3">
    <source>
        <dbReference type="Proteomes" id="UP000008068"/>
    </source>
</evidence>
<reference evidence="3" key="1">
    <citation type="submission" date="2011-07" db="EMBL/GenBank/DDBJ databases">
        <authorList>
            <consortium name="Caenorhabditis brenneri Sequencing and Analysis Consortium"/>
            <person name="Wilson R.K."/>
        </authorList>
    </citation>
    <scope>NUCLEOTIDE SEQUENCE [LARGE SCALE GENOMIC DNA]</scope>
    <source>
        <strain evidence="3">PB2801</strain>
    </source>
</reference>
<dbReference type="Proteomes" id="UP000008068">
    <property type="component" value="Unassembled WGS sequence"/>
</dbReference>
<evidence type="ECO:0000256" key="1">
    <source>
        <dbReference type="SAM" id="MobiDB-lite"/>
    </source>
</evidence>
<keyword evidence="3" id="KW-1185">Reference proteome</keyword>
<dbReference type="HOGENOM" id="CLU_1416314_0_0_1"/>
<dbReference type="EMBL" id="GL379811">
    <property type="protein sequence ID" value="EGT43589.1"/>
    <property type="molecule type" value="Genomic_DNA"/>
</dbReference>
<accession>G0MTI0</accession>
<organism evidence="3">
    <name type="scientific">Caenorhabditis brenneri</name>
    <name type="common">Nematode worm</name>
    <dbReference type="NCBI Taxonomy" id="135651"/>
    <lineage>
        <taxon>Eukaryota</taxon>
        <taxon>Metazoa</taxon>
        <taxon>Ecdysozoa</taxon>
        <taxon>Nematoda</taxon>
        <taxon>Chromadorea</taxon>
        <taxon>Rhabditida</taxon>
        <taxon>Rhabditina</taxon>
        <taxon>Rhabditomorpha</taxon>
        <taxon>Rhabditoidea</taxon>
        <taxon>Rhabditidae</taxon>
        <taxon>Peloderinae</taxon>
        <taxon>Caenorhabditis</taxon>
    </lineage>
</organism>
<protein>
    <submittedName>
        <fullName evidence="2">Uncharacterized protein</fullName>
    </submittedName>
</protein>